<evidence type="ECO:0000256" key="6">
    <source>
        <dbReference type="SAM" id="Coils"/>
    </source>
</evidence>
<accession>A0A830CPF6</accession>
<evidence type="ECO:0000256" key="1">
    <source>
        <dbReference type="ARBA" id="ARBA00004123"/>
    </source>
</evidence>
<protein>
    <submittedName>
        <fullName evidence="8">Basic leucine zipper 43</fullName>
    </submittedName>
</protein>
<comment type="caution">
    <text evidence="8">The sequence shown here is derived from an EMBL/GenBank/DDBJ whole genome shotgun (WGS) entry which is preliminary data.</text>
</comment>
<keyword evidence="9" id="KW-1185">Reference proteome</keyword>
<dbReference type="GO" id="GO:0003677">
    <property type="term" value="F:DNA binding"/>
    <property type="evidence" value="ECO:0007669"/>
    <property type="project" value="UniProtKB-KW"/>
</dbReference>
<feature type="coiled-coil region" evidence="6">
    <location>
        <begin position="112"/>
        <end position="146"/>
    </location>
</feature>
<dbReference type="GO" id="GO:0003700">
    <property type="term" value="F:DNA-binding transcription factor activity"/>
    <property type="evidence" value="ECO:0007669"/>
    <property type="project" value="InterPro"/>
</dbReference>
<sequence length="179" mass="20919">MIPSDIQEMNYFTHQNPLIFPANFVSMQNNLYPNNQTLLIPGPHDFVTSNSTSDEAEDYNQVSVIDERKQRRMISNRESARRSRMRKQRHLDELWSQVVRLRAENHSLVEKLTHVSESHDRAVQENERLKDENSGLRQMVTDLQISNSYDILRDFDDISCNTAHFTDESSDQSVTTLLH</sequence>
<dbReference type="Proteomes" id="UP000653305">
    <property type="component" value="Unassembled WGS sequence"/>
</dbReference>
<dbReference type="InterPro" id="IPR044521">
    <property type="entry name" value="AtbZIP8/43"/>
</dbReference>
<name>A0A830CPF6_9LAMI</name>
<dbReference type="InterPro" id="IPR046347">
    <property type="entry name" value="bZIP_sf"/>
</dbReference>
<dbReference type="InterPro" id="IPR004827">
    <property type="entry name" value="bZIP"/>
</dbReference>
<keyword evidence="6" id="KW-0175">Coiled coil</keyword>
<dbReference type="EMBL" id="BMAC01000703">
    <property type="protein sequence ID" value="GFQ01711.1"/>
    <property type="molecule type" value="Genomic_DNA"/>
</dbReference>
<evidence type="ECO:0000259" key="7">
    <source>
        <dbReference type="PROSITE" id="PS50217"/>
    </source>
</evidence>
<dbReference type="PROSITE" id="PS50217">
    <property type="entry name" value="BZIP"/>
    <property type="match status" value="1"/>
</dbReference>
<dbReference type="CDD" id="cd14702">
    <property type="entry name" value="bZIP_plant_GBF1"/>
    <property type="match status" value="1"/>
</dbReference>
<gene>
    <name evidence="8" type="ORF">PHJA_002315000</name>
</gene>
<keyword evidence="2" id="KW-0805">Transcription regulation</keyword>
<evidence type="ECO:0000256" key="2">
    <source>
        <dbReference type="ARBA" id="ARBA00023015"/>
    </source>
</evidence>
<reference evidence="8" key="1">
    <citation type="submission" date="2020-07" db="EMBL/GenBank/DDBJ databases">
        <title>Ethylene signaling mediates host invasion by parasitic plants.</title>
        <authorList>
            <person name="Yoshida S."/>
        </authorList>
    </citation>
    <scope>NUCLEOTIDE SEQUENCE</scope>
    <source>
        <strain evidence="8">Okayama</strain>
    </source>
</reference>
<keyword evidence="3" id="KW-0238">DNA-binding</keyword>
<proteinExistence type="predicted"/>
<evidence type="ECO:0000256" key="3">
    <source>
        <dbReference type="ARBA" id="ARBA00023125"/>
    </source>
</evidence>
<dbReference type="Pfam" id="PF00170">
    <property type="entry name" value="bZIP_1"/>
    <property type="match status" value="1"/>
</dbReference>
<evidence type="ECO:0000256" key="5">
    <source>
        <dbReference type="ARBA" id="ARBA00023242"/>
    </source>
</evidence>
<organism evidence="8 9">
    <name type="scientific">Phtheirospermum japonicum</name>
    <dbReference type="NCBI Taxonomy" id="374723"/>
    <lineage>
        <taxon>Eukaryota</taxon>
        <taxon>Viridiplantae</taxon>
        <taxon>Streptophyta</taxon>
        <taxon>Embryophyta</taxon>
        <taxon>Tracheophyta</taxon>
        <taxon>Spermatophyta</taxon>
        <taxon>Magnoliopsida</taxon>
        <taxon>eudicotyledons</taxon>
        <taxon>Gunneridae</taxon>
        <taxon>Pentapetalae</taxon>
        <taxon>asterids</taxon>
        <taxon>lamiids</taxon>
        <taxon>Lamiales</taxon>
        <taxon>Orobanchaceae</taxon>
        <taxon>Orobanchaceae incertae sedis</taxon>
        <taxon>Phtheirospermum</taxon>
    </lineage>
</organism>
<dbReference type="InterPro" id="IPR045314">
    <property type="entry name" value="bZIP_plant_GBF1"/>
</dbReference>
<evidence type="ECO:0000313" key="8">
    <source>
        <dbReference type="EMBL" id="GFQ01711.1"/>
    </source>
</evidence>
<evidence type="ECO:0000256" key="4">
    <source>
        <dbReference type="ARBA" id="ARBA00023163"/>
    </source>
</evidence>
<dbReference type="PROSITE" id="PS00036">
    <property type="entry name" value="BZIP_BASIC"/>
    <property type="match status" value="1"/>
</dbReference>
<dbReference type="GO" id="GO:0046983">
    <property type="term" value="F:protein dimerization activity"/>
    <property type="evidence" value="ECO:0007669"/>
    <property type="project" value="UniProtKB-ARBA"/>
</dbReference>
<keyword evidence="5" id="KW-0539">Nucleus</keyword>
<evidence type="ECO:0000313" key="9">
    <source>
        <dbReference type="Proteomes" id="UP000653305"/>
    </source>
</evidence>
<dbReference type="FunFam" id="1.20.5.170:FF:000020">
    <property type="entry name" value="BZIP transcription factor"/>
    <property type="match status" value="1"/>
</dbReference>
<feature type="domain" description="BZIP" evidence="7">
    <location>
        <begin position="66"/>
        <end position="129"/>
    </location>
</feature>
<dbReference type="OrthoDB" id="551672at2759"/>
<keyword evidence="4" id="KW-0804">Transcription</keyword>
<comment type="subcellular location">
    <subcellularLocation>
        <location evidence="1">Nucleus</location>
    </subcellularLocation>
</comment>
<dbReference type="SUPFAM" id="SSF57959">
    <property type="entry name" value="Leucine zipper domain"/>
    <property type="match status" value="1"/>
</dbReference>
<dbReference type="PANTHER" id="PTHR46324:SF3">
    <property type="entry name" value="BASIC LEUCINE ZIPPER 43-RELATED"/>
    <property type="match status" value="1"/>
</dbReference>
<dbReference type="AlphaFoldDB" id="A0A830CPF6"/>
<dbReference type="GO" id="GO:0005634">
    <property type="term" value="C:nucleus"/>
    <property type="evidence" value="ECO:0007669"/>
    <property type="project" value="UniProtKB-SubCell"/>
</dbReference>
<dbReference type="PANTHER" id="PTHR46324">
    <property type="entry name" value="BASIC LEUCINE ZIPPER 43-RELATED"/>
    <property type="match status" value="1"/>
</dbReference>
<dbReference type="Gene3D" id="1.20.5.170">
    <property type="match status" value="1"/>
</dbReference>
<dbReference type="SMART" id="SM00338">
    <property type="entry name" value="BRLZ"/>
    <property type="match status" value="1"/>
</dbReference>